<evidence type="ECO:0000313" key="4">
    <source>
        <dbReference type="Proteomes" id="UP001143307"/>
    </source>
</evidence>
<organism evidence="3 4">
    <name type="scientific">Candidatus Seongchinamella marina</name>
    <dbReference type="NCBI Taxonomy" id="2518990"/>
    <lineage>
        <taxon>Bacteria</taxon>
        <taxon>Pseudomonadati</taxon>
        <taxon>Pseudomonadota</taxon>
        <taxon>Gammaproteobacteria</taxon>
        <taxon>Cellvibrionales</taxon>
        <taxon>Halieaceae</taxon>
        <taxon>Seongchinamella</taxon>
    </lineage>
</organism>
<dbReference type="SMART" id="SM00327">
    <property type="entry name" value="VWA"/>
    <property type="match status" value="2"/>
</dbReference>
<dbReference type="Gene3D" id="3.40.50.410">
    <property type="entry name" value="von Willebrand factor, type A domain"/>
    <property type="match status" value="2"/>
</dbReference>
<dbReference type="Pfam" id="PF00092">
    <property type="entry name" value="VWA"/>
    <property type="match status" value="2"/>
</dbReference>
<keyword evidence="1" id="KW-0732">Signal</keyword>
<name>A0ABT3SZQ6_9GAMM</name>
<evidence type="ECO:0000256" key="1">
    <source>
        <dbReference type="SAM" id="SignalP"/>
    </source>
</evidence>
<dbReference type="PANTHER" id="PTHR37947:SF1">
    <property type="entry name" value="BLL2462 PROTEIN"/>
    <property type="match status" value="1"/>
</dbReference>
<dbReference type="InterPro" id="IPR002035">
    <property type="entry name" value="VWF_A"/>
</dbReference>
<dbReference type="EMBL" id="SHNP01000006">
    <property type="protein sequence ID" value="MCX2975110.1"/>
    <property type="molecule type" value="Genomic_DNA"/>
</dbReference>
<dbReference type="CDD" id="cd00198">
    <property type="entry name" value="vWFA"/>
    <property type="match status" value="1"/>
</dbReference>
<evidence type="ECO:0000259" key="2">
    <source>
        <dbReference type="PROSITE" id="PS50234"/>
    </source>
</evidence>
<dbReference type="PROSITE" id="PS50234">
    <property type="entry name" value="VWFA"/>
    <property type="match status" value="2"/>
</dbReference>
<dbReference type="InterPro" id="IPR036465">
    <property type="entry name" value="vWFA_dom_sf"/>
</dbReference>
<dbReference type="RefSeq" id="WP_279253771.1">
    <property type="nucleotide sequence ID" value="NZ_SHNP01000006.1"/>
</dbReference>
<dbReference type="SUPFAM" id="SSF53300">
    <property type="entry name" value="vWA-like"/>
    <property type="match status" value="2"/>
</dbReference>
<feature type="signal peptide" evidence="1">
    <location>
        <begin position="1"/>
        <end position="23"/>
    </location>
</feature>
<feature type="chain" id="PRO_5045603705" evidence="1">
    <location>
        <begin position="24"/>
        <end position="744"/>
    </location>
</feature>
<proteinExistence type="predicted"/>
<sequence>MRAVFKSISIVIFGCLLSMTSLGQTGLDQRTVILFDRSVSMLQSHQGARKIDLAKNLFQGMSEQFALDPNMSLRFFAGGTSSNKMIDCQSSKIGLGVGAARSAAGISSMIDNINAVGQQTPITYALERAQQDMEGWLGPRKIILISDGQETCQQDPESLAEAFSGAGITVDTIGIGPPGNFAQLGMIALAGAGEFHLAENLAALQEAMATATGGSSTGAALPMRVSDATRQPQPAARSKELPAALPDSATSIKVPLIALPPVAKMLLPEPQVTTNAPALAVEIIFDASGSMAARLQGQTKLSLARRALAAAVPGLENPSILVGMRAYGFDQSLNKTPDASCPNTELVLPFTANRQATAINRTADALSAYGYTPIANSLTLAGHDLLAIDAQKHMIILISDGEETCGGFPAAVAANLRSLGIDLQTHVIGFDLDATAQQQMQAIASAGGGQYFDAADGDELGASLMRVIDLAQEAADPWDMRHIRPVSGGPNLEQATELTPGNYTLDRHLPKGEQRFFKVTTKLAQRALLRGVIQSRKAIIGNNGANSESSVAHAGFEIRLFRPDGSEVKGHWARVYGARGEQAHTTYIDLSGEGFYFSVGNRYDTVNKDALFGLQIDEAGDLQVGQDAPKRVEQAPNLPLDRLVVGHLGLADRYDSYRSNIRAGATELQLKIRFTIADFRYQVDIRDANTNKRITRLTQQTGASDAIIPLNSATTAVSLQIKDNNPSLNAVFSSYTLKLNYPPE</sequence>
<protein>
    <submittedName>
        <fullName evidence="3">VWA domain-containing protein</fullName>
    </submittedName>
</protein>
<keyword evidence="4" id="KW-1185">Reference proteome</keyword>
<dbReference type="Proteomes" id="UP001143307">
    <property type="component" value="Unassembled WGS sequence"/>
</dbReference>
<accession>A0ABT3SZQ6</accession>
<feature type="domain" description="VWFA" evidence="2">
    <location>
        <begin position="280"/>
        <end position="468"/>
    </location>
</feature>
<dbReference type="PANTHER" id="PTHR37947">
    <property type="entry name" value="BLL2462 PROTEIN"/>
    <property type="match status" value="1"/>
</dbReference>
<reference evidence="3" key="1">
    <citation type="submission" date="2019-02" db="EMBL/GenBank/DDBJ databases">
        <authorList>
            <person name="Li S.-H."/>
        </authorList>
    </citation>
    <scope>NUCLEOTIDE SEQUENCE</scope>
    <source>
        <strain evidence="3">IMCC8485</strain>
    </source>
</reference>
<gene>
    <name evidence="3" type="ORF">EYC87_16110</name>
</gene>
<feature type="domain" description="VWFA" evidence="2">
    <location>
        <begin position="30"/>
        <end position="212"/>
    </location>
</feature>
<evidence type="ECO:0000313" key="3">
    <source>
        <dbReference type="EMBL" id="MCX2975110.1"/>
    </source>
</evidence>
<comment type="caution">
    <text evidence="3">The sequence shown here is derived from an EMBL/GenBank/DDBJ whole genome shotgun (WGS) entry which is preliminary data.</text>
</comment>